<evidence type="ECO:0000256" key="1">
    <source>
        <dbReference type="ARBA" id="ARBA00001968"/>
    </source>
</evidence>
<evidence type="ECO:0000256" key="2">
    <source>
        <dbReference type="ARBA" id="ARBA00022722"/>
    </source>
</evidence>
<evidence type="ECO:0008006" key="10">
    <source>
        <dbReference type="Google" id="ProtNLM"/>
    </source>
</evidence>
<sequence>MTGQGQARQTGPLGLINVEIRTVNNRGLKLSTRLNEPLARLESRVEGFLRSRLHRGSVQCQARLQGPDQASRYHINQEVLGSYYRQIDQLHSELYAAAPIDLTRLAQLPGVISENDDAPADDAALWQWLQQVLDQAIDNLNEMRDHEGAAMSDTLKEDLATVDEHLQAIVPRVPVVIEAYRDRLQTKVESYLAEKGLEIAKVDILREVQLFADRSDISEEATRLQAHLRAFAQHLAAEGSNGRKLDFVIQEMFRETNTIGSKASDSEISAHVVEIKCALERMRELAQNIE</sequence>
<reference evidence="8 9" key="1">
    <citation type="submission" date="2019-08" db="EMBL/GenBank/DDBJ databases">
        <title>Deep-cultivation of Planctomycetes and their phenomic and genomic characterization uncovers novel biology.</title>
        <authorList>
            <person name="Wiegand S."/>
            <person name="Jogler M."/>
            <person name="Boedeker C."/>
            <person name="Pinto D."/>
            <person name="Vollmers J."/>
            <person name="Rivas-Marin E."/>
            <person name="Kohn T."/>
            <person name="Peeters S.H."/>
            <person name="Heuer A."/>
            <person name="Rast P."/>
            <person name="Oberbeckmann S."/>
            <person name="Bunk B."/>
            <person name="Jeske O."/>
            <person name="Meyerdierks A."/>
            <person name="Storesund J.E."/>
            <person name="Kallscheuer N."/>
            <person name="Luecker S."/>
            <person name="Lage O.M."/>
            <person name="Pohl T."/>
            <person name="Merkel B.J."/>
            <person name="Hornburger P."/>
            <person name="Mueller R.-W."/>
            <person name="Bruemmer F."/>
            <person name="Labrenz M."/>
            <person name="Spormann A.M."/>
            <person name="Op den Camp H."/>
            <person name="Overmann J."/>
            <person name="Amann R."/>
            <person name="Jetten M.S.M."/>
            <person name="Mascher T."/>
            <person name="Medema M.H."/>
            <person name="Devos D.P."/>
            <person name="Kaster A.-K."/>
            <person name="Ovreas L."/>
            <person name="Rohde M."/>
            <person name="Galperin M.Y."/>
            <person name="Jogler C."/>
        </authorList>
    </citation>
    <scope>NUCLEOTIDE SEQUENCE [LARGE SCALE GENOMIC DNA]</scope>
    <source>
        <strain evidence="8 9">UC8</strain>
    </source>
</reference>
<evidence type="ECO:0000313" key="9">
    <source>
        <dbReference type="Proteomes" id="UP000325286"/>
    </source>
</evidence>
<name>A0A5B9QKJ9_9BACT</name>
<dbReference type="InterPro" id="IPR013551">
    <property type="entry name" value="YicC-like_C"/>
</dbReference>
<dbReference type="Proteomes" id="UP000325286">
    <property type="component" value="Chromosome"/>
</dbReference>
<dbReference type="InterPro" id="IPR013527">
    <property type="entry name" value="YicC-like_N"/>
</dbReference>
<dbReference type="AlphaFoldDB" id="A0A5B9QKJ9"/>
<dbReference type="GO" id="GO:0004521">
    <property type="term" value="F:RNA endonuclease activity"/>
    <property type="evidence" value="ECO:0007669"/>
    <property type="project" value="InterPro"/>
</dbReference>
<feature type="domain" description="Endoribonuclease YicC-like N-terminal" evidence="6">
    <location>
        <begin position="1"/>
        <end position="152"/>
    </location>
</feature>
<keyword evidence="3" id="KW-0255">Endonuclease</keyword>
<evidence type="ECO:0000259" key="6">
    <source>
        <dbReference type="Pfam" id="PF03755"/>
    </source>
</evidence>
<evidence type="ECO:0000313" key="8">
    <source>
        <dbReference type="EMBL" id="QEG38519.1"/>
    </source>
</evidence>
<evidence type="ECO:0000259" key="7">
    <source>
        <dbReference type="Pfam" id="PF08340"/>
    </source>
</evidence>
<keyword evidence="9" id="KW-1185">Reference proteome</keyword>
<proteinExistence type="inferred from homology"/>
<protein>
    <recommendedName>
        <fullName evidence="10">YicC-like family, N-terminal region</fullName>
    </recommendedName>
</protein>
<dbReference type="KEGG" id="rul:UC8_04760"/>
<keyword evidence="2" id="KW-0540">Nuclease</keyword>
<dbReference type="NCBIfam" id="TIGR00255">
    <property type="entry name" value="YicC/YloC family endoribonuclease"/>
    <property type="match status" value="1"/>
</dbReference>
<dbReference type="Pfam" id="PF08340">
    <property type="entry name" value="YicC-like_C"/>
    <property type="match status" value="1"/>
</dbReference>
<evidence type="ECO:0000256" key="4">
    <source>
        <dbReference type="ARBA" id="ARBA00022801"/>
    </source>
</evidence>
<dbReference type="PANTHER" id="PTHR30636:SF3">
    <property type="entry name" value="UPF0701 PROTEIN YICC"/>
    <property type="match status" value="1"/>
</dbReference>
<organism evidence="8 9">
    <name type="scientific">Roseimaritima ulvae</name>
    <dbReference type="NCBI Taxonomy" id="980254"/>
    <lineage>
        <taxon>Bacteria</taxon>
        <taxon>Pseudomonadati</taxon>
        <taxon>Planctomycetota</taxon>
        <taxon>Planctomycetia</taxon>
        <taxon>Pirellulales</taxon>
        <taxon>Pirellulaceae</taxon>
        <taxon>Roseimaritima</taxon>
    </lineage>
</organism>
<feature type="domain" description="Endoribonuclease YicC-like C-terminal" evidence="7">
    <location>
        <begin position="172"/>
        <end position="290"/>
    </location>
</feature>
<comment type="similarity">
    <text evidence="5">Belongs to the YicC/YloC family.</text>
</comment>
<dbReference type="PANTHER" id="PTHR30636">
    <property type="entry name" value="UPF0701 PROTEIN YICC"/>
    <property type="match status" value="1"/>
</dbReference>
<keyword evidence="4" id="KW-0378">Hydrolase</keyword>
<dbReference type="Pfam" id="PF03755">
    <property type="entry name" value="YicC-like_N"/>
    <property type="match status" value="1"/>
</dbReference>
<evidence type="ECO:0000256" key="3">
    <source>
        <dbReference type="ARBA" id="ARBA00022759"/>
    </source>
</evidence>
<evidence type="ECO:0000256" key="5">
    <source>
        <dbReference type="ARBA" id="ARBA00035648"/>
    </source>
</evidence>
<dbReference type="EMBL" id="CP042914">
    <property type="protein sequence ID" value="QEG38519.1"/>
    <property type="molecule type" value="Genomic_DNA"/>
</dbReference>
<comment type="cofactor">
    <cofactor evidence="1">
        <name>a divalent metal cation</name>
        <dbReference type="ChEBI" id="CHEBI:60240"/>
    </cofactor>
</comment>
<dbReference type="InterPro" id="IPR005229">
    <property type="entry name" value="YicC/YloC-like"/>
</dbReference>
<accession>A0A5B9QKJ9</accession>
<dbReference type="GO" id="GO:0016787">
    <property type="term" value="F:hydrolase activity"/>
    <property type="evidence" value="ECO:0007669"/>
    <property type="project" value="UniProtKB-KW"/>
</dbReference>
<gene>
    <name evidence="8" type="ORF">UC8_04760</name>
</gene>